<evidence type="ECO:0000256" key="8">
    <source>
        <dbReference type="PIRNR" id="PIRNR000232"/>
    </source>
</evidence>
<dbReference type="Pfam" id="PF00881">
    <property type="entry name" value="Nitroreductase"/>
    <property type="match status" value="1"/>
</dbReference>
<name>A0ABV7Z7Q3_9DEIO</name>
<dbReference type="InterPro" id="IPR052530">
    <property type="entry name" value="NAD(P)H_nitroreductase"/>
</dbReference>
<reference evidence="11" key="1">
    <citation type="journal article" date="2019" name="Int. J. Syst. Evol. Microbiol.">
        <title>The Global Catalogue of Microorganisms (GCM) 10K type strain sequencing project: providing services to taxonomists for standard genome sequencing and annotation.</title>
        <authorList>
            <consortium name="The Broad Institute Genomics Platform"/>
            <consortium name="The Broad Institute Genome Sequencing Center for Infectious Disease"/>
            <person name="Wu L."/>
            <person name="Ma J."/>
        </authorList>
    </citation>
    <scope>NUCLEOTIDE SEQUENCE [LARGE SCALE GENOMIC DNA]</scope>
    <source>
        <strain evidence="11">CCTCC AB 2017081</strain>
    </source>
</reference>
<dbReference type="Gene3D" id="3.40.109.10">
    <property type="entry name" value="NADH Oxidase"/>
    <property type="match status" value="1"/>
</dbReference>
<gene>
    <name evidence="10" type="ORF">ACFOSB_05555</name>
</gene>
<dbReference type="RefSeq" id="WP_322474261.1">
    <property type="nucleotide sequence ID" value="NZ_JBHRZG010000006.1"/>
</dbReference>
<dbReference type="InterPro" id="IPR026021">
    <property type="entry name" value="YdjA-like"/>
</dbReference>
<dbReference type="InterPro" id="IPR029479">
    <property type="entry name" value="Nitroreductase"/>
</dbReference>
<proteinExistence type="inferred from homology"/>
<dbReference type="SUPFAM" id="SSF55469">
    <property type="entry name" value="FMN-dependent nitroreductase-like"/>
    <property type="match status" value="1"/>
</dbReference>
<evidence type="ECO:0000256" key="4">
    <source>
        <dbReference type="ARBA" id="ARBA00022643"/>
    </source>
</evidence>
<keyword evidence="7 8" id="KW-0520">NAD</keyword>
<dbReference type="PIRSF" id="PIRSF000232">
    <property type="entry name" value="YdjA"/>
    <property type="match status" value="1"/>
</dbReference>
<evidence type="ECO:0000256" key="1">
    <source>
        <dbReference type="ARBA" id="ARBA00001917"/>
    </source>
</evidence>
<keyword evidence="6 8" id="KW-0560">Oxidoreductase</keyword>
<dbReference type="PANTHER" id="PTHR43821">
    <property type="entry name" value="NAD(P)H NITROREDUCTASE YDJA-RELATED"/>
    <property type="match status" value="1"/>
</dbReference>
<keyword evidence="11" id="KW-1185">Reference proteome</keyword>
<evidence type="ECO:0000256" key="6">
    <source>
        <dbReference type="ARBA" id="ARBA00023002"/>
    </source>
</evidence>
<sequence length="197" mass="20997">MTDPTTLTTEARTVLDVIRRRRTVDITLLKPDPVPRDVLEHVLTAGTWAPTHGLTQPWRFTVFTGEARTRLGEIFAQAYAAGTAADRGSESALAAQRARALKAPAWISLELHVPSTSRFPLWEEQAALSSAAQTMLLAATAFGLAGKWASGAVMISPVTAAALGAPSLMGFLYLGYPNAGVPDSTRAPLADKVTWAE</sequence>
<dbReference type="PANTHER" id="PTHR43821:SF1">
    <property type="entry name" value="NAD(P)H NITROREDUCTASE YDJA-RELATED"/>
    <property type="match status" value="1"/>
</dbReference>
<evidence type="ECO:0000313" key="11">
    <source>
        <dbReference type="Proteomes" id="UP001595803"/>
    </source>
</evidence>
<protein>
    <recommendedName>
        <fullName evidence="8">Putative NAD(P)H nitroreductase</fullName>
        <ecNumber evidence="8">1.-.-.-</ecNumber>
    </recommendedName>
</protein>
<keyword evidence="3 8" id="KW-0285">Flavoprotein</keyword>
<dbReference type="CDD" id="cd02135">
    <property type="entry name" value="YdjA-like"/>
    <property type="match status" value="1"/>
</dbReference>
<dbReference type="Proteomes" id="UP001595803">
    <property type="component" value="Unassembled WGS sequence"/>
</dbReference>
<evidence type="ECO:0000256" key="5">
    <source>
        <dbReference type="ARBA" id="ARBA00022857"/>
    </source>
</evidence>
<keyword evidence="4 8" id="KW-0288">FMN</keyword>
<feature type="domain" description="Nitroreductase" evidence="9">
    <location>
        <begin position="18"/>
        <end position="176"/>
    </location>
</feature>
<evidence type="ECO:0000256" key="7">
    <source>
        <dbReference type="ARBA" id="ARBA00023027"/>
    </source>
</evidence>
<organism evidence="10 11">
    <name type="scientific">Deinococcus rufus</name>
    <dbReference type="NCBI Taxonomy" id="2136097"/>
    <lineage>
        <taxon>Bacteria</taxon>
        <taxon>Thermotogati</taxon>
        <taxon>Deinococcota</taxon>
        <taxon>Deinococci</taxon>
        <taxon>Deinococcales</taxon>
        <taxon>Deinococcaceae</taxon>
        <taxon>Deinococcus</taxon>
    </lineage>
</organism>
<accession>A0ABV7Z7Q3</accession>
<comment type="similarity">
    <text evidence="2 8">Belongs to the nitroreductase family.</text>
</comment>
<keyword evidence="5 8" id="KW-0521">NADP</keyword>
<dbReference type="EC" id="1.-.-.-" evidence="8"/>
<dbReference type="InterPro" id="IPR000415">
    <property type="entry name" value="Nitroreductase-like"/>
</dbReference>
<evidence type="ECO:0000256" key="2">
    <source>
        <dbReference type="ARBA" id="ARBA00007118"/>
    </source>
</evidence>
<comment type="cofactor">
    <cofactor evidence="1 8">
        <name>FMN</name>
        <dbReference type="ChEBI" id="CHEBI:58210"/>
    </cofactor>
</comment>
<dbReference type="EMBL" id="JBHRZG010000006">
    <property type="protein sequence ID" value="MFC3832316.1"/>
    <property type="molecule type" value="Genomic_DNA"/>
</dbReference>
<evidence type="ECO:0000313" key="10">
    <source>
        <dbReference type="EMBL" id="MFC3832316.1"/>
    </source>
</evidence>
<comment type="caution">
    <text evidence="10">The sequence shown here is derived from an EMBL/GenBank/DDBJ whole genome shotgun (WGS) entry which is preliminary data.</text>
</comment>
<evidence type="ECO:0000259" key="9">
    <source>
        <dbReference type="Pfam" id="PF00881"/>
    </source>
</evidence>
<evidence type="ECO:0000256" key="3">
    <source>
        <dbReference type="ARBA" id="ARBA00022630"/>
    </source>
</evidence>